<dbReference type="Proteomes" id="UP001164712">
    <property type="component" value="Chromosome"/>
</dbReference>
<dbReference type="InterPro" id="IPR025997">
    <property type="entry name" value="SBP_2_dom"/>
</dbReference>
<gene>
    <name evidence="5" type="ORF">O1V66_08465</name>
</gene>
<keyword evidence="6" id="KW-1185">Reference proteome</keyword>
<dbReference type="SMART" id="SM00354">
    <property type="entry name" value="HTH_LACI"/>
    <property type="match status" value="1"/>
</dbReference>
<dbReference type="InterPro" id="IPR010982">
    <property type="entry name" value="Lambda_DNA-bd_dom_sf"/>
</dbReference>
<sequence>MKKLTLDRVAKMAGVGVATVDRVLNERGGVSPETTRKVLRAAREAGLNRTLPEERRNPWQIEVILSSNDTYFFRKLAVDFGEVANALGYRRLTLHRTLMAESQPQKLARHLVDCSTKRHGIIVFGQNHPEVYEALAHCAARGIPVITVVNDLPDAPRLCHVGINQLQAGRTAGLLMSKMLGREGEVLMVSGRVDYSAHRHRIAGFRSVLAQRAPHLSLSEALAGEDSPETLRRLLEQNLTRNRHIVGIYNTGDVNKEVSEALARHQLQGKCVYITHELYDLTQRLLEKDVLSFTLDQNARQHAQRAMSLMLRALEEAYRPDVYTDGKVNFTIMTAENFD</sequence>
<dbReference type="Gene3D" id="1.10.260.40">
    <property type="entry name" value="lambda repressor-like DNA-binding domains"/>
    <property type="match status" value="1"/>
</dbReference>
<dbReference type="GO" id="GO:0003677">
    <property type="term" value="F:DNA binding"/>
    <property type="evidence" value="ECO:0007669"/>
    <property type="project" value="UniProtKB-KW"/>
</dbReference>
<name>A0ABY7HTU2_9GAMM</name>
<evidence type="ECO:0000256" key="1">
    <source>
        <dbReference type="ARBA" id="ARBA00023015"/>
    </source>
</evidence>
<organism evidence="5 6">
    <name type="scientific">Rouxiella chamberiensis</name>
    <dbReference type="NCBI Taxonomy" id="1513468"/>
    <lineage>
        <taxon>Bacteria</taxon>
        <taxon>Pseudomonadati</taxon>
        <taxon>Pseudomonadota</taxon>
        <taxon>Gammaproteobacteria</taxon>
        <taxon>Enterobacterales</taxon>
        <taxon>Yersiniaceae</taxon>
        <taxon>Rouxiella</taxon>
    </lineage>
</organism>
<dbReference type="InterPro" id="IPR000843">
    <property type="entry name" value="HTH_LacI"/>
</dbReference>
<dbReference type="PANTHER" id="PTHR30146:SF152">
    <property type="entry name" value="TRANSCRIPTIONAL REGULATORY PROTEIN"/>
    <property type="match status" value="1"/>
</dbReference>
<dbReference type="Gene3D" id="3.40.50.2300">
    <property type="match status" value="2"/>
</dbReference>
<proteinExistence type="predicted"/>
<dbReference type="CDD" id="cd01392">
    <property type="entry name" value="HTH_LacI"/>
    <property type="match status" value="1"/>
</dbReference>
<dbReference type="CDD" id="cd06307">
    <property type="entry name" value="PBP1_sugar_binding"/>
    <property type="match status" value="1"/>
</dbReference>
<evidence type="ECO:0000313" key="5">
    <source>
        <dbReference type="EMBL" id="WAT02575.1"/>
    </source>
</evidence>
<feature type="domain" description="HTH lacI-type" evidence="4">
    <location>
        <begin position="4"/>
        <end position="44"/>
    </location>
</feature>
<dbReference type="Pfam" id="PF00356">
    <property type="entry name" value="LacI"/>
    <property type="match status" value="1"/>
</dbReference>
<dbReference type="InterPro" id="IPR028082">
    <property type="entry name" value="Peripla_BP_I"/>
</dbReference>
<dbReference type="SUPFAM" id="SSF47413">
    <property type="entry name" value="lambda repressor-like DNA-binding domains"/>
    <property type="match status" value="1"/>
</dbReference>
<evidence type="ECO:0000313" key="6">
    <source>
        <dbReference type="Proteomes" id="UP001164712"/>
    </source>
</evidence>
<evidence type="ECO:0000256" key="2">
    <source>
        <dbReference type="ARBA" id="ARBA00023125"/>
    </source>
</evidence>
<keyword evidence="1" id="KW-0805">Transcription regulation</keyword>
<keyword evidence="3" id="KW-0804">Transcription</keyword>
<accession>A0ABY7HTU2</accession>
<dbReference type="PROSITE" id="PS50932">
    <property type="entry name" value="HTH_LACI_2"/>
    <property type="match status" value="1"/>
</dbReference>
<protein>
    <submittedName>
        <fullName evidence="5">LacI family DNA-binding transcriptional regulator</fullName>
    </submittedName>
</protein>
<dbReference type="RefSeq" id="WP_045046824.1">
    <property type="nucleotide sequence ID" value="NZ_CP114058.1"/>
</dbReference>
<dbReference type="SUPFAM" id="SSF53822">
    <property type="entry name" value="Periplasmic binding protein-like I"/>
    <property type="match status" value="1"/>
</dbReference>
<evidence type="ECO:0000259" key="4">
    <source>
        <dbReference type="PROSITE" id="PS50932"/>
    </source>
</evidence>
<dbReference type="EMBL" id="CP114058">
    <property type="protein sequence ID" value="WAT02575.1"/>
    <property type="molecule type" value="Genomic_DNA"/>
</dbReference>
<dbReference type="PANTHER" id="PTHR30146">
    <property type="entry name" value="LACI-RELATED TRANSCRIPTIONAL REPRESSOR"/>
    <property type="match status" value="1"/>
</dbReference>
<reference evidence="5" key="1">
    <citation type="submission" date="2022-12" db="EMBL/GenBank/DDBJ databases">
        <title>Complete genome sequence of an Australian strain of Rouxiella badensis DAR84756 and resolution of the R. badensis DSM100043 and R. chamberiensis DSM28324 genomes.</title>
        <authorList>
            <person name="Paul S."/>
            <person name="Anderson P.J."/>
            <person name="Maynard G."/>
            <person name="Dyall-Smith M."/>
            <person name="Kudinha T."/>
        </authorList>
    </citation>
    <scope>NUCLEOTIDE SEQUENCE</scope>
    <source>
        <strain evidence="5">DSM 28324</strain>
    </source>
</reference>
<evidence type="ECO:0000256" key="3">
    <source>
        <dbReference type="ARBA" id="ARBA00023163"/>
    </source>
</evidence>
<keyword evidence="2 5" id="KW-0238">DNA-binding</keyword>
<dbReference type="Pfam" id="PF13407">
    <property type="entry name" value="Peripla_BP_4"/>
    <property type="match status" value="1"/>
</dbReference>